<evidence type="ECO:0000313" key="2">
    <source>
        <dbReference type="Proteomes" id="UP000187203"/>
    </source>
</evidence>
<dbReference type="Proteomes" id="UP000187203">
    <property type="component" value="Unassembled WGS sequence"/>
</dbReference>
<accession>A0A1R3JD63</accession>
<gene>
    <name evidence="1" type="ORF">COLO4_17320</name>
</gene>
<protein>
    <submittedName>
        <fullName evidence="1">Uncharacterized protein</fullName>
    </submittedName>
</protein>
<organism evidence="1 2">
    <name type="scientific">Corchorus olitorius</name>
    <dbReference type="NCBI Taxonomy" id="93759"/>
    <lineage>
        <taxon>Eukaryota</taxon>
        <taxon>Viridiplantae</taxon>
        <taxon>Streptophyta</taxon>
        <taxon>Embryophyta</taxon>
        <taxon>Tracheophyta</taxon>
        <taxon>Spermatophyta</taxon>
        <taxon>Magnoliopsida</taxon>
        <taxon>eudicotyledons</taxon>
        <taxon>Gunneridae</taxon>
        <taxon>Pentapetalae</taxon>
        <taxon>rosids</taxon>
        <taxon>malvids</taxon>
        <taxon>Malvales</taxon>
        <taxon>Malvaceae</taxon>
        <taxon>Grewioideae</taxon>
        <taxon>Apeibeae</taxon>
        <taxon>Corchorus</taxon>
    </lineage>
</organism>
<reference evidence="2" key="1">
    <citation type="submission" date="2013-09" db="EMBL/GenBank/DDBJ databases">
        <title>Corchorus olitorius genome sequencing.</title>
        <authorList>
            <person name="Alam M."/>
            <person name="Haque M.S."/>
            <person name="Islam M.S."/>
            <person name="Emdad E.M."/>
            <person name="Islam M.M."/>
            <person name="Ahmed B."/>
            <person name="Halim A."/>
            <person name="Hossen Q.M.M."/>
            <person name="Hossain M.Z."/>
            <person name="Ahmed R."/>
            <person name="Khan M.M."/>
            <person name="Islam R."/>
            <person name="Rashid M.M."/>
            <person name="Khan S.A."/>
            <person name="Rahman M.S."/>
            <person name="Alam M."/>
            <person name="Yahiya A.S."/>
            <person name="Khan M.S."/>
            <person name="Azam M.S."/>
            <person name="Haque T."/>
            <person name="Lashkar M.Z.H."/>
            <person name="Akhand A.I."/>
            <person name="Morshed G."/>
            <person name="Roy S."/>
            <person name="Uddin K.S."/>
            <person name="Rabeya T."/>
            <person name="Hossain A.S."/>
            <person name="Chowdhury A."/>
            <person name="Snigdha A.R."/>
            <person name="Mortoza M.S."/>
            <person name="Matin S.A."/>
            <person name="Hoque S.M.E."/>
            <person name="Islam M.K."/>
            <person name="Roy D.K."/>
            <person name="Haider R."/>
            <person name="Moosa M.M."/>
            <person name="Elias S.M."/>
            <person name="Hasan A.M."/>
            <person name="Jahan S."/>
            <person name="Shafiuddin M."/>
            <person name="Mahmood N."/>
            <person name="Shommy N.S."/>
        </authorList>
    </citation>
    <scope>NUCLEOTIDE SEQUENCE [LARGE SCALE GENOMIC DNA]</scope>
    <source>
        <strain evidence="2">cv. O-4</strain>
    </source>
</reference>
<dbReference type="EMBL" id="AWUE01016328">
    <property type="protein sequence ID" value="OMO92770.1"/>
    <property type="molecule type" value="Genomic_DNA"/>
</dbReference>
<dbReference type="AlphaFoldDB" id="A0A1R3JD63"/>
<sequence>MGVVGKEMKVLVLEGVGVGRRIFSTLMCAVAALGPTRTPLRGP</sequence>
<proteinExistence type="predicted"/>
<comment type="caution">
    <text evidence="1">The sequence shown here is derived from an EMBL/GenBank/DDBJ whole genome shotgun (WGS) entry which is preliminary data.</text>
</comment>
<keyword evidence="2" id="KW-1185">Reference proteome</keyword>
<evidence type="ECO:0000313" key="1">
    <source>
        <dbReference type="EMBL" id="OMO92770.1"/>
    </source>
</evidence>
<name>A0A1R3JD63_9ROSI</name>